<organism evidence="1 2">
    <name type="scientific">Rhizophagus irregularis</name>
    <dbReference type="NCBI Taxonomy" id="588596"/>
    <lineage>
        <taxon>Eukaryota</taxon>
        <taxon>Fungi</taxon>
        <taxon>Fungi incertae sedis</taxon>
        <taxon>Mucoromycota</taxon>
        <taxon>Glomeromycotina</taxon>
        <taxon>Glomeromycetes</taxon>
        <taxon>Glomerales</taxon>
        <taxon>Glomeraceae</taxon>
        <taxon>Rhizophagus</taxon>
    </lineage>
</organism>
<dbReference type="InterPro" id="IPR036691">
    <property type="entry name" value="Endo/exonu/phosph_ase_sf"/>
</dbReference>
<dbReference type="AlphaFoldDB" id="A0A2N1M0Y3"/>
<accession>A0A2N1M0Y3</accession>
<reference evidence="1 2" key="2">
    <citation type="submission" date="2017-10" db="EMBL/GenBank/DDBJ databases">
        <title>Extensive intraspecific genome diversity in a model arbuscular mycorrhizal fungus.</title>
        <authorList>
            <person name="Chen E.C.H."/>
            <person name="Morin E."/>
            <person name="Baudet D."/>
            <person name="Noel J."/>
            <person name="Ndikumana S."/>
            <person name="Charron P."/>
            <person name="St-Onge C."/>
            <person name="Giorgi J."/>
            <person name="Grigoriev I.V."/>
            <person name="Roux C."/>
            <person name="Martin F.M."/>
            <person name="Corradi N."/>
        </authorList>
    </citation>
    <scope>NUCLEOTIDE SEQUENCE [LARGE SCALE GENOMIC DNA]</scope>
    <source>
        <strain evidence="1 2">C2</strain>
    </source>
</reference>
<dbReference type="Gene3D" id="3.60.10.10">
    <property type="entry name" value="Endonuclease/exonuclease/phosphatase"/>
    <property type="match status" value="1"/>
</dbReference>
<sequence length="145" mass="17629">MNEIKRLLDEAKRKNYEIIMMGDLNNHYDLFLKRKQKGQQIRHTFYSNGNNKVTSSRIDYIWTSYFLALQLNNQKLYRPNNIKTVHLMILNQFFAQKIVGLKQLAKLKQQRRWKMIYTYDEMTDENWLTYKDKTAKLFIDEPQPT</sequence>
<name>A0A2N1M0Y3_9GLOM</name>
<dbReference type="EMBL" id="LLXL01008118">
    <property type="protein sequence ID" value="PKK55246.1"/>
    <property type="molecule type" value="Genomic_DNA"/>
</dbReference>
<comment type="caution">
    <text evidence="1">The sequence shown here is derived from an EMBL/GenBank/DDBJ whole genome shotgun (WGS) entry which is preliminary data.</text>
</comment>
<gene>
    <name evidence="1" type="ORF">RhiirC2_802954</name>
</gene>
<dbReference type="Proteomes" id="UP000233469">
    <property type="component" value="Unassembled WGS sequence"/>
</dbReference>
<reference evidence="1 2" key="1">
    <citation type="submission" date="2016-04" db="EMBL/GenBank/DDBJ databases">
        <title>Genome analyses suggest a sexual origin of heterokaryosis in a supposedly ancient asexual fungus.</title>
        <authorList>
            <person name="Ropars J."/>
            <person name="Sedzielewska K."/>
            <person name="Noel J."/>
            <person name="Charron P."/>
            <person name="Farinelli L."/>
            <person name="Marton T."/>
            <person name="Kruger M."/>
            <person name="Pelin A."/>
            <person name="Brachmann A."/>
            <person name="Corradi N."/>
        </authorList>
    </citation>
    <scope>NUCLEOTIDE SEQUENCE [LARGE SCALE GENOMIC DNA]</scope>
    <source>
        <strain evidence="1 2">C2</strain>
    </source>
</reference>
<dbReference type="SUPFAM" id="SSF56219">
    <property type="entry name" value="DNase I-like"/>
    <property type="match status" value="1"/>
</dbReference>
<dbReference type="VEuPathDB" id="FungiDB:RhiirA1_479990"/>
<protein>
    <recommendedName>
        <fullName evidence="3">Endonuclease/exonuclease/phosphatase domain-containing protein</fullName>
    </recommendedName>
</protein>
<evidence type="ECO:0008006" key="3">
    <source>
        <dbReference type="Google" id="ProtNLM"/>
    </source>
</evidence>
<evidence type="ECO:0000313" key="1">
    <source>
        <dbReference type="EMBL" id="PKK55246.1"/>
    </source>
</evidence>
<feature type="non-terminal residue" evidence="1">
    <location>
        <position position="145"/>
    </location>
</feature>
<dbReference type="VEuPathDB" id="FungiDB:RhiirFUN_015241"/>
<proteinExistence type="predicted"/>
<evidence type="ECO:0000313" key="2">
    <source>
        <dbReference type="Proteomes" id="UP000233469"/>
    </source>
</evidence>